<evidence type="ECO:0000256" key="9">
    <source>
        <dbReference type="ARBA" id="ARBA00022840"/>
    </source>
</evidence>
<comment type="function">
    <text evidence="11">ATP-dependent RNA helicase required for 60S ribosomal subunit synthesis. Involved in efficient pre-rRNA processing, predominantly at site A3, which is necessary for the normal formation of 25S and 5.8S rRNAs.</text>
</comment>
<reference evidence="16" key="1">
    <citation type="submission" date="2021-02" db="EMBL/GenBank/DDBJ databases">
        <authorList>
            <person name="Dougan E. K."/>
            <person name="Rhodes N."/>
            <person name="Thang M."/>
            <person name="Chan C."/>
        </authorList>
    </citation>
    <scope>NUCLEOTIDE SEQUENCE</scope>
</reference>
<comment type="subcellular location">
    <subcellularLocation>
        <location evidence="1">Nucleus</location>
        <location evidence="1">Nucleolus</location>
    </subcellularLocation>
</comment>
<dbReference type="OrthoDB" id="196131at2759"/>
<dbReference type="InterPro" id="IPR014001">
    <property type="entry name" value="Helicase_ATP-bd"/>
</dbReference>
<dbReference type="InterPro" id="IPR000629">
    <property type="entry name" value="RNA-helicase_DEAD-box_CS"/>
</dbReference>
<comment type="similarity">
    <text evidence="2">Belongs to the DEAD box helicase family. DDX5/DBP2 subfamily.</text>
</comment>
<evidence type="ECO:0000256" key="1">
    <source>
        <dbReference type="ARBA" id="ARBA00004604"/>
    </source>
</evidence>
<dbReference type="InterPro" id="IPR001650">
    <property type="entry name" value="Helicase_C-like"/>
</dbReference>
<dbReference type="GO" id="GO:0016787">
    <property type="term" value="F:hydrolase activity"/>
    <property type="evidence" value="ECO:0007669"/>
    <property type="project" value="UniProtKB-KW"/>
</dbReference>
<dbReference type="InterPro" id="IPR011545">
    <property type="entry name" value="DEAD/DEAH_box_helicase_dom"/>
</dbReference>
<dbReference type="PROSITE" id="PS00039">
    <property type="entry name" value="DEAD_ATP_HELICASE"/>
    <property type="match status" value="1"/>
</dbReference>
<evidence type="ECO:0000256" key="7">
    <source>
        <dbReference type="ARBA" id="ARBA00022801"/>
    </source>
</evidence>
<name>A0A812X086_SYMPI</name>
<evidence type="ECO:0000256" key="8">
    <source>
        <dbReference type="ARBA" id="ARBA00022806"/>
    </source>
</evidence>
<dbReference type="Pfam" id="PF00270">
    <property type="entry name" value="DEAD"/>
    <property type="match status" value="1"/>
</dbReference>
<feature type="transmembrane region" description="Helical" evidence="13">
    <location>
        <begin position="199"/>
        <end position="217"/>
    </location>
</feature>
<dbReference type="CDD" id="cd18787">
    <property type="entry name" value="SF2_C_DEAD"/>
    <property type="match status" value="1"/>
</dbReference>
<evidence type="ECO:0000256" key="11">
    <source>
        <dbReference type="ARBA" id="ARBA00037449"/>
    </source>
</evidence>
<keyword evidence="13" id="KW-0812">Transmembrane</keyword>
<evidence type="ECO:0000256" key="13">
    <source>
        <dbReference type="SAM" id="Phobius"/>
    </source>
</evidence>
<evidence type="ECO:0000313" key="17">
    <source>
        <dbReference type="Proteomes" id="UP000649617"/>
    </source>
</evidence>
<dbReference type="InterPro" id="IPR003425">
    <property type="entry name" value="CCB3/YggT"/>
</dbReference>
<dbReference type="Pfam" id="PF00271">
    <property type="entry name" value="Helicase_C"/>
    <property type="match status" value="1"/>
</dbReference>
<dbReference type="EC" id="3.6.4.13" evidence="3"/>
<dbReference type="GO" id="GO:0005524">
    <property type="term" value="F:ATP binding"/>
    <property type="evidence" value="ECO:0007669"/>
    <property type="project" value="UniProtKB-KW"/>
</dbReference>
<dbReference type="InterPro" id="IPR044742">
    <property type="entry name" value="DEAD/DEAH_RhlB"/>
</dbReference>
<evidence type="ECO:0000259" key="15">
    <source>
        <dbReference type="PROSITE" id="PS51194"/>
    </source>
</evidence>
<feature type="region of interest" description="Disordered" evidence="12">
    <location>
        <begin position="1141"/>
        <end position="1174"/>
    </location>
</feature>
<dbReference type="Proteomes" id="UP000649617">
    <property type="component" value="Unassembled WGS sequence"/>
</dbReference>
<keyword evidence="9" id="KW-0067">ATP-binding</keyword>
<keyword evidence="8" id="KW-0347">Helicase</keyword>
<dbReference type="InterPro" id="IPR027417">
    <property type="entry name" value="P-loop_NTPase"/>
</dbReference>
<feature type="region of interest" description="Disordered" evidence="12">
    <location>
        <begin position="326"/>
        <end position="348"/>
    </location>
</feature>
<feature type="transmembrane region" description="Helical" evidence="13">
    <location>
        <begin position="1352"/>
        <end position="1372"/>
    </location>
</feature>
<dbReference type="PROSITE" id="PS51194">
    <property type="entry name" value="HELICASE_CTER"/>
    <property type="match status" value="1"/>
</dbReference>
<keyword evidence="10" id="KW-0539">Nucleus</keyword>
<feature type="compositionally biased region" description="Acidic residues" evidence="12">
    <location>
        <begin position="1200"/>
        <end position="1212"/>
    </location>
</feature>
<feature type="domain" description="Helicase C-terminal" evidence="15">
    <location>
        <begin position="886"/>
        <end position="1056"/>
    </location>
</feature>
<feature type="region of interest" description="Disordered" evidence="12">
    <location>
        <begin position="1193"/>
        <end position="1214"/>
    </location>
</feature>
<keyword evidence="13" id="KW-0472">Membrane</keyword>
<proteinExistence type="inferred from homology"/>
<dbReference type="PROSITE" id="PS51192">
    <property type="entry name" value="HELICASE_ATP_BIND_1"/>
    <property type="match status" value="1"/>
</dbReference>
<dbReference type="GO" id="GO:0003676">
    <property type="term" value="F:nucleic acid binding"/>
    <property type="evidence" value="ECO:0007669"/>
    <property type="project" value="InterPro"/>
</dbReference>
<evidence type="ECO:0000256" key="6">
    <source>
        <dbReference type="ARBA" id="ARBA00022741"/>
    </source>
</evidence>
<feature type="transmembrane region" description="Helical" evidence="13">
    <location>
        <begin position="101"/>
        <end position="122"/>
    </location>
</feature>
<keyword evidence="13" id="KW-1133">Transmembrane helix</keyword>
<dbReference type="SMART" id="SM00490">
    <property type="entry name" value="HELICc"/>
    <property type="match status" value="1"/>
</dbReference>
<dbReference type="CDD" id="cd00268">
    <property type="entry name" value="DEADc"/>
    <property type="match status" value="1"/>
</dbReference>
<dbReference type="GO" id="GO:0016020">
    <property type="term" value="C:membrane"/>
    <property type="evidence" value="ECO:0007669"/>
    <property type="project" value="InterPro"/>
</dbReference>
<evidence type="ECO:0000256" key="2">
    <source>
        <dbReference type="ARBA" id="ARBA00009334"/>
    </source>
</evidence>
<keyword evidence="5" id="KW-0698">rRNA processing</keyword>
<feature type="compositionally biased region" description="Low complexity" evidence="12">
    <location>
        <begin position="1144"/>
        <end position="1162"/>
    </location>
</feature>
<accession>A0A812X086</accession>
<evidence type="ECO:0000313" key="16">
    <source>
        <dbReference type="EMBL" id="CAE7712238.1"/>
    </source>
</evidence>
<evidence type="ECO:0000256" key="10">
    <source>
        <dbReference type="ARBA" id="ARBA00023242"/>
    </source>
</evidence>
<feature type="transmembrane region" description="Helical" evidence="13">
    <location>
        <begin position="1289"/>
        <end position="1310"/>
    </location>
</feature>
<feature type="transmembrane region" description="Helical" evidence="13">
    <location>
        <begin position="1257"/>
        <end position="1277"/>
    </location>
</feature>
<gene>
    <name evidence="16" type="primary">RH5</name>
    <name evidence="16" type="ORF">SPIL2461_LOCUS20187</name>
</gene>
<sequence length="1391" mass="153486">MLSCIAQPFEDANKADLFGFCPVVVFLNLSHARGSQNLILPVLALFGDVAFSSARARLQQKEHWFPSLVMYELGWRKTALHASFPHIFPYTFFDDMTRREIYLNAAAVYGIWFVLYSSWLLAVGLRCPKWGYDTIFHWAMRGPGGHIVAKILRKPPQVHGAFVECNEFPISYAIVYMALHATSVLVSIPVSLLCYTSQWIHVLLCGLIVLSTVYNASARYTYYMVHSYTAALKRELKIPRDRGVSALIEDPECRSDGELRPFLRRMKRSGKLVLTVPGRVLHDAVAAVGSMDLDGFSEHNDPELDFNERKQPLLPICLENARNASGLSTANEEQQPASPNATEQSSQLLRCSSNLSGISSITRTGPGVPNSGCTSPAMPATPANTCFRDMHLPKDPMNGMLSAPAPYAESTCPTYSATCPECSGDYRDGTPTAAISLFLSGLVSVTLLPSAAEGYGKHGKPQSPSIFKRDSRDWASLEAKAKAAEAQGQDAMEEEQPLEHQVGIALRAPFTLAIFAELIQVMLQSLLDILAMLAVIRSSRRAYAKAVYWCLADLLKGKAHESCSSASDVKTVAFNLDCIPDAEEVDSINWVYHVLPAFQKEGAMYLERRKLVRLKEEAKKQKTTLTVEDAKAYFDEHNIKVHIPQGKDVDITPLAGFHFQGFAKRLIRYCTKNFEKPTPIQACTWPLIMQKSDVCGIAKTGSGKTLAFALPYLSMSRLGELEVFEQPCAWPRFVGLAPTRELAMQIAEVCSDLVQALTAGEEGLYPVQCIYGGVPKRDQREAIRERGVDMAICTPGRLQDLVEEQTLDLGSVQYLVLDEADRMLDLGFIDAVKSLIGKMPKAGRRQTCMFSATWPATVHALATKFLSEPLHVGIGSVDEGMVANTSICQLVEVIRNEKEKPARLLQHLKTHYSPKKKVIIFGLYKKETAWLENFLWEKGYEKVIALQGDMSQEKRTQAIADFKETKKTPLIATDVASRGLDVQDVELVINYTFPLTIEDYVHRIGRTGRAGKKGLAICFFCPESKGAQDEKAHAGDLCKVLRDASQEVPKELESIAGTSGGNKATKKKAHPLFGAHFKSAEQMAALEAKKVHTTFEDSDDECVLGLYPHLASCSQLSHVKHIVGVLFVLVVGTCTAFLPGAGHQAGRSQSNRARSSRQARQAQGKESEEYDQYDWQRVSGSSRNAQEVLPDLADLPDLPDFSEEEDGSDAGEGELKAQVKVREVNLPDLPGIDDDLLPPGPNPWSDGGLGFLEWTGIWAGLLTVVLAVGAGGSWIIARLQLEPEVAAQLLDFLKPLLNVYQLLFLARVLLAQFPKLNTAEWPYAIFHYPTEFVLSPTRMILKPEAGVDVSPFVWLLFTSLVAELLTGSFGILQMVKDSSRSRLGDAVMSIR</sequence>
<keyword evidence="17" id="KW-1185">Reference proteome</keyword>
<protein>
    <recommendedName>
        <fullName evidence="3">RNA helicase</fullName>
        <ecNumber evidence="3">3.6.4.13</ecNumber>
    </recommendedName>
</protein>
<dbReference type="Pfam" id="PF02325">
    <property type="entry name" value="CCB3_YggT"/>
    <property type="match status" value="1"/>
</dbReference>
<comment type="caution">
    <text evidence="16">The sequence shown here is derived from an EMBL/GenBank/DDBJ whole genome shotgun (WGS) entry which is preliminary data.</text>
</comment>
<keyword evidence="7" id="KW-0378">Hydrolase</keyword>
<evidence type="ECO:0000259" key="14">
    <source>
        <dbReference type="PROSITE" id="PS51192"/>
    </source>
</evidence>
<dbReference type="EMBL" id="CAJNIZ010045160">
    <property type="protein sequence ID" value="CAE7712238.1"/>
    <property type="molecule type" value="Genomic_DNA"/>
</dbReference>
<organism evidence="16 17">
    <name type="scientific">Symbiodinium pilosum</name>
    <name type="common">Dinoflagellate</name>
    <dbReference type="NCBI Taxonomy" id="2952"/>
    <lineage>
        <taxon>Eukaryota</taxon>
        <taxon>Sar</taxon>
        <taxon>Alveolata</taxon>
        <taxon>Dinophyceae</taxon>
        <taxon>Suessiales</taxon>
        <taxon>Symbiodiniaceae</taxon>
        <taxon>Symbiodinium</taxon>
    </lineage>
</organism>
<evidence type="ECO:0000256" key="3">
    <source>
        <dbReference type="ARBA" id="ARBA00012552"/>
    </source>
</evidence>
<evidence type="ECO:0000256" key="4">
    <source>
        <dbReference type="ARBA" id="ARBA00022517"/>
    </source>
</evidence>
<feature type="domain" description="Helicase ATP-binding" evidence="14">
    <location>
        <begin position="685"/>
        <end position="872"/>
    </location>
</feature>
<dbReference type="GO" id="GO:0003724">
    <property type="term" value="F:RNA helicase activity"/>
    <property type="evidence" value="ECO:0007669"/>
    <property type="project" value="UniProtKB-EC"/>
</dbReference>
<dbReference type="PANTHER" id="PTHR47958">
    <property type="entry name" value="ATP-DEPENDENT RNA HELICASE DBP3"/>
    <property type="match status" value="1"/>
</dbReference>
<evidence type="ECO:0000256" key="12">
    <source>
        <dbReference type="SAM" id="MobiDB-lite"/>
    </source>
</evidence>
<feature type="transmembrane region" description="Helical" evidence="13">
    <location>
        <begin position="170"/>
        <end position="192"/>
    </location>
</feature>
<keyword evidence="4" id="KW-0690">Ribosome biogenesis</keyword>
<dbReference type="SMART" id="SM00487">
    <property type="entry name" value="DEXDc"/>
    <property type="match status" value="1"/>
</dbReference>
<evidence type="ECO:0000256" key="5">
    <source>
        <dbReference type="ARBA" id="ARBA00022552"/>
    </source>
</evidence>
<keyword evidence="6" id="KW-0547">Nucleotide-binding</keyword>
<dbReference type="SUPFAM" id="SSF52540">
    <property type="entry name" value="P-loop containing nucleoside triphosphate hydrolases"/>
    <property type="match status" value="1"/>
</dbReference>
<dbReference type="Gene3D" id="3.40.50.300">
    <property type="entry name" value="P-loop containing nucleotide triphosphate hydrolases"/>
    <property type="match status" value="2"/>
</dbReference>